<evidence type="ECO:0000256" key="7">
    <source>
        <dbReference type="ARBA" id="ARBA00022968"/>
    </source>
</evidence>
<dbReference type="PANTHER" id="PTHR48438">
    <property type="entry name" value="ALPHA-(1,3)-FUCOSYLTRANSFERASE C-RELATED"/>
    <property type="match status" value="1"/>
</dbReference>
<evidence type="ECO:0000313" key="15">
    <source>
        <dbReference type="EMBL" id="KAJ8873991.1"/>
    </source>
</evidence>
<comment type="pathway">
    <text evidence="2">Protein modification; protein glycosylation.</text>
</comment>
<evidence type="ECO:0000256" key="5">
    <source>
        <dbReference type="ARBA" id="ARBA00022679"/>
    </source>
</evidence>
<evidence type="ECO:0000313" key="16">
    <source>
        <dbReference type="Proteomes" id="UP001159363"/>
    </source>
</evidence>
<feature type="domain" description="Fucosyltransferase N-terminal" evidence="14">
    <location>
        <begin position="65"/>
        <end position="183"/>
    </location>
</feature>
<dbReference type="Proteomes" id="UP001159363">
    <property type="component" value="Chromosome 9"/>
</dbReference>
<accession>A0ABQ9GPM3</accession>
<organism evidence="15 16">
    <name type="scientific">Dryococelus australis</name>
    <dbReference type="NCBI Taxonomy" id="614101"/>
    <lineage>
        <taxon>Eukaryota</taxon>
        <taxon>Metazoa</taxon>
        <taxon>Ecdysozoa</taxon>
        <taxon>Arthropoda</taxon>
        <taxon>Hexapoda</taxon>
        <taxon>Insecta</taxon>
        <taxon>Pterygota</taxon>
        <taxon>Neoptera</taxon>
        <taxon>Polyneoptera</taxon>
        <taxon>Phasmatodea</taxon>
        <taxon>Verophasmatodea</taxon>
        <taxon>Anareolatae</taxon>
        <taxon>Phasmatidae</taxon>
        <taxon>Eurycanthinae</taxon>
        <taxon>Dryococelus</taxon>
    </lineage>
</organism>
<name>A0ABQ9GPM3_9NEOP</name>
<comment type="similarity">
    <text evidence="3 12">Belongs to the glycosyltransferase 10 family.</text>
</comment>
<reference evidence="15 16" key="1">
    <citation type="submission" date="2023-02" db="EMBL/GenBank/DDBJ databases">
        <title>LHISI_Scaffold_Assembly.</title>
        <authorList>
            <person name="Stuart O.P."/>
            <person name="Cleave R."/>
            <person name="Magrath M.J.L."/>
            <person name="Mikheyev A.S."/>
        </authorList>
    </citation>
    <scope>NUCLEOTIDE SEQUENCE [LARGE SCALE GENOMIC DNA]</scope>
    <source>
        <strain evidence="15">Daus_M_001</strain>
        <tissue evidence="15">Leg muscle</tissue>
    </source>
</reference>
<proteinExistence type="inferred from homology"/>
<comment type="subcellular location">
    <subcellularLocation>
        <location evidence="1 12">Golgi apparatus</location>
        <location evidence="1 12">Golgi stack membrane</location>
        <topology evidence="1 12">Single-pass type II membrane protein</topology>
    </subcellularLocation>
</comment>
<keyword evidence="16" id="KW-1185">Reference proteome</keyword>
<evidence type="ECO:0000256" key="4">
    <source>
        <dbReference type="ARBA" id="ARBA00022676"/>
    </source>
</evidence>
<dbReference type="InterPro" id="IPR055270">
    <property type="entry name" value="Glyco_tran_10_C"/>
</dbReference>
<keyword evidence="5 12" id="KW-0808">Transferase</keyword>
<evidence type="ECO:0000256" key="8">
    <source>
        <dbReference type="ARBA" id="ARBA00022989"/>
    </source>
</evidence>
<dbReference type="InterPro" id="IPR001503">
    <property type="entry name" value="Glyco_trans_10"/>
</dbReference>
<keyword evidence="4 12" id="KW-0328">Glycosyltransferase</keyword>
<evidence type="ECO:0000256" key="11">
    <source>
        <dbReference type="ARBA" id="ARBA00023180"/>
    </source>
</evidence>
<protein>
    <recommendedName>
        <fullName evidence="12">Fucosyltransferase</fullName>
        <ecNumber evidence="12">2.4.1.-</ecNumber>
    </recommendedName>
</protein>
<keyword evidence="11" id="KW-0325">Glycoprotein</keyword>
<evidence type="ECO:0000256" key="9">
    <source>
        <dbReference type="ARBA" id="ARBA00023034"/>
    </source>
</evidence>
<evidence type="ECO:0000256" key="6">
    <source>
        <dbReference type="ARBA" id="ARBA00022692"/>
    </source>
</evidence>
<evidence type="ECO:0000256" key="12">
    <source>
        <dbReference type="RuleBase" id="RU003832"/>
    </source>
</evidence>
<dbReference type="InterPro" id="IPR038577">
    <property type="entry name" value="GT10-like_C_sf"/>
</dbReference>
<dbReference type="PANTHER" id="PTHR48438:SF1">
    <property type="entry name" value="ALPHA-(1,3)-FUCOSYLTRANSFERASE C-RELATED"/>
    <property type="match status" value="1"/>
</dbReference>
<evidence type="ECO:0000256" key="1">
    <source>
        <dbReference type="ARBA" id="ARBA00004447"/>
    </source>
</evidence>
<keyword evidence="7" id="KW-0735">Signal-anchor</keyword>
<feature type="domain" description="Fucosyltransferase C-terminal" evidence="13">
    <location>
        <begin position="217"/>
        <end position="392"/>
    </location>
</feature>
<dbReference type="EC" id="2.4.1.-" evidence="12"/>
<evidence type="ECO:0000256" key="2">
    <source>
        <dbReference type="ARBA" id="ARBA00004922"/>
    </source>
</evidence>
<dbReference type="SUPFAM" id="SSF53756">
    <property type="entry name" value="UDP-Glycosyltransferase/glycogen phosphorylase"/>
    <property type="match status" value="1"/>
</dbReference>
<evidence type="ECO:0000259" key="14">
    <source>
        <dbReference type="Pfam" id="PF17039"/>
    </source>
</evidence>
<comment type="caution">
    <text evidence="15">The sequence shown here is derived from an EMBL/GenBank/DDBJ whole genome shotgun (WGS) entry which is preliminary data.</text>
</comment>
<keyword evidence="6 12" id="KW-0812">Transmembrane</keyword>
<dbReference type="InterPro" id="IPR031481">
    <property type="entry name" value="Glyco_tran_10_N"/>
</dbReference>
<keyword evidence="10" id="KW-0472">Membrane</keyword>
<evidence type="ECO:0000259" key="13">
    <source>
        <dbReference type="Pfam" id="PF00852"/>
    </source>
</evidence>
<dbReference type="EMBL" id="JARBHB010000010">
    <property type="protein sequence ID" value="KAJ8873991.1"/>
    <property type="molecule type" value="Genomic_DNA"/>
</dbReference>
<keyword evidence="9 12" id="KW-0333">Golgi apparatus</keyword>
<dbReference type="Pfam" id="PF17039">
    <property type="entry name" value="Glyco_tran_10_N"/>
    <property type="match status" value="1"/>
</dbReference>
<dbReference type="Pfam" id="PF00852">
    <property type="entry name" value="Glyco_transf_10"/>
    <property type="match status" value="1"/>
</dbReference>
<evidence type="ECO:0000256" key="3">
    <source>
        <dbReference type="ARBA" id="ARBA00008919"/>
    </source>
</evidence>
<evidence type="ECO:0000256" key="10">
    <source>
        <dbReference type="ARBA" id="ARBA00023136"/>
    </source>
</evidence>
<sequence length="411" mass="48057">MDKWELVLWLLTATTLYVLIVEIPAPSAVHKFVKHRITSLTSQAWLKLPYKPKSNSSPATPKQALKKILFWNRYFDSEDYTFGVGRKPFLRSGCPIDKCYVVSRKYGWMNTDDFDAIIIHGWDLLANSKDLKSLSASRRPHQRYVLFLLEAPGVYITNFEKFPNFFNWTMTYRLDSDVYRPYGYFVPTNNNSEYVDVRRTLDMPWKVQDNILAPVPSNKTGLVAWLVSKCKTPSQRESYVKELGKYIKVDVYGKCGPLNCAGRMSEECYRMLDRKYKFYLSFENSLCRDYVTEKLFAVMQYRVVPIVYGGADYKTIAPPGSYIDTRDFASPKDLAEYLKRLDANPDEYNEYFRWKESYRVNRRPMSHAMCKLCEILNDPLQPPKSYASMQEWYSGSGVCHRASSHWKKNRP</sequence>
<keyword evidence="8" id="KW-1133">Transmembrane helix</keyword>
<gene>
    <name evidence="15" type="ORF">PR048_024831</name>
</gene>
<dbReference type="Gene3D" id="3.40.50.11660">
    <property type="entry name" value="Glycosyl transferase family 10, C-terminal domain"/>
    <property type="match status" value="1"/>
</dbReference>